<keyword evidence="2" id="KW-1185">Reference proteome</keyword>
<dbReference type="Proteomes" id="UP000621670">
    <property type="component" value="Unassembled WGS sequence"/>
</dbReference>
<proteinExistence type="predicted"/>
<protein>
    <submittedName>
        <fullName evidence="1">Uncharacterized protein</fullName>
    </submittedName>
</protein>
<accession>A0ABR7JBJ4</accession>
<gene>
    <name evidence="1" type="ORF">H8R26_00220</name>
</gene>
<comment type="caution">
    <text evidence="1">The sequence shown here is derived from an EMBL/GenBank/DDBJ whole genome shotgun (WGS) entry which is preliminary data.</text>
</comment>
<reference evidence="1 2" key="1">
    <citation type="submission" date="2020-08" db="EMBL/GenBank/DDBJ databases">
        <title>Description of novel Flavobacterium F-400 isolate.</title>
        <authorList>
            <person name="Saticioglu I."/>
            <person name="Duman M."/>
            <person name="Altun S."/>
        </authorList>
    </citation>
    <scope>NUCLEOTIDE SEQUENCE [LARGE SCALE GENOMIC DNA]</scope>
    <source>
        <strain evidence="1 2">F-400</strain>
    </source>
</reference>
<organism evidence="1 2">
    <name type="scientific">Flavobacterium turcicum</name>
    <dbReference type="NCBI Taxonomy" id="2764718"/>
    <lineage>
        <taxon>Bacteria</taxon>
        <taxon>Pseudomonadati</taxon>
        <taxon>Bacteroidota</taxon>
        <taxon>Flavobacteriia</taxon>
        <taxon>Flavobacteriales</taxon>
        <taxon>Flavobacteriaceae</taxon>
        <taxon>Flavobacterium</taxon>
    </lineage>
</organism>
<dbReference type="EMBL" id="JACRUM010000001">
    <property type="protein sequence ID" value="MBC5861832.1"/>
    <property type="molecule type" value="Genomic_DNA"/>
</dbReference>
<dbReference type="RefSeq" id="WP_166132504.1">
    <property type="nucleotide sequence ID" value="NZ_JAAOBY010000001.1"/>
</dbReference>
<name>A0ABR7JBJ4_9FLAO</name>
<evidence type="ECO:0000313" key="1">
    <source>
        <dbReference type="EMBL" id="MBC5861832.1"/>
    </source>
</evidence>
<sequence>MKTYQDQLQIVHSFHEMGETIAAAQFLIEEYGLTHPNFKGFELREKAKPDFILMTTEGPLAGPQIIRIPENTFEFHLPLMLNLLLHEMIHVSQKTPQNSVADKNEREWQAYYEMIFHHQFPHIPILTDTHKRFFANKALEYYTRMCEGSLLQEKYAIQKREIDQLLLDLK</sequence>
<evidence type="ECO:0000313" key="2">
    <source>
        <dbReference type="Proteomes" id="UP000621670"/>
    </source>
</evidence>